<dbReference type="OrthoDB" id="9781491at2"/>
<organism evidence="1 2">
    <name type="scientific">Nakamurella antarctica</name>
    <dbReference type="NCBI Taxonomy" id="1902245"/>
    <lineage>
        <taxon>Bacteria</taxon>
        <taxon>Bacillati</taxon>
        <taxon>Actinomycetota</taxon>
        <taxon>Actinomycetes</taxon>
        <taxon>Nakamurellales</taxon>
        <taxon>Nakamurellaceae</taxon>
        <taxon>Nakamurella</taxon>
    </lineage>
</organism>
<dbReference type="EMBL" id="CP034170">
    <property type="protein sequence ID" value="AZI58465.1"/>
    <property type="molecule type" value="Genomic_DNA"/>
</dbReference>
<evidence type="ECO:0000313" key="1">
    <source>
        <dbReference type="EMBL" id="AZI58465.1"/>
    </source>
</evidence>
<dbReference type="InterPro" id="IPR003200">
    <property type="entry name" value="Nict_dMeBzImd_PRibTrfase"/>
</dbReference>
<gene>
    <name evidence="1" type="ORF">EH165_10255</name>
</gene>
<dbReference type="RefSeq" id="WP_124799374.1">
    <property type="nucleotide sequence ID" value="NZ_CP034170.1"/>
</dbReference>
<dbReference type="AlphaFoldDB" id="A0A3G8ZNV3"/>
<keyword evidence="1" id="KW-0808">Transferase</keyword>
<dbReference type="InterPro" id="IPR036087">
    <property type="entry name" value="Nict_dMeBzImd_PRibTrfase_sf"/>
</dbReference>
<dbReference type="PANTHER" id="PTHR43463">
    <property type="entry name" value="NICOTINATE-NUCLEOTIDE--DIMETHYLBENZIMIDAZOLE PHOSPHORIBOSYLTRANSFERASE"/>
    <property type="match status" value="1"/>
</dbReference>
<dbReference type="Proteomes" id="UP000268084">
    <property type="component" value="Chromosome"/>
</dbReference>
<accession>A0A3G8ZNV3</accession>
<reference evidence="1 2" key="2">
    <citation type="submission" date="2018-12" db="EMBL/GenBank/DDBJ databases">
        <title>Nakamurella antarcticus sp. nov., isolated from Antarctica South Shetland Islands soil.</title>
        <authorList>
            <person name="Peng F."/>
        </authorList>
    </citation>
    <scope>NUCLEOTIDE SEQUENCE [LARGE SCALE GENOMIC DNA]</scope>
    <source>
        <strain evidence="1 2">S14-144</strain>
    </source>
</reference>
<dbReference type="KEGG" id="nak:EH165_10255"/>
<protein>
    <submittedName>
        <fullName evidence="1">Nicotinate-nucleotide--dimethylbenzimidazole phosphoribosyltransferase</fullName>
    </submittedName>
</protein>
<keyword evidence="2" id="KW-1185">Reference proteome</keyword>
<sequence>MSEESHVEFGEVLAVDPAHVAGARESRIARGYDADTIGHLGPVLDWLAACQGQPEMAPLARPRVVAFSSEGTETTLPASLICAVTVNTGVGVRVVGSPVPMVKGGIGVADALTEQSCNEALHRGKHAADSEIDSGADLLMPVLSGAEPSVALNVLVCALTGMEPVEAIGLSEDLDISLWVEQVGEIRDALRRSQQSDAGVLNVRGLLRMVGGAELAALTGFITQAAIRRTPVIVDGLAGFVAAVLAHRLAPGAQEWMMAATPSRSRAGRRLAEMLGLKAVVDLGTDSSAGAGALLALPMILAAVNAVTDAS</sequence>
<dbReference type="Pfam" id="PF02277">
    <property type="entry name" value="DBI_PRT"/>
    <property type="match status" value="1"/>
</dbReference>
<dbReference type="Gene3D" id="3.40.50.10210">
    <property type="match status" value="1"/>
</dbReference>
<name>A0A3G8ZNV3_9ACTN</name>
<proteinExistence type="predicted"/>
<dbReference type="SUPFAM" id="SSF52733">
    <property type="entry name" value="Nicotinate mononucleotide:5,6-dimethylbenzimidazole phosphoribosyltransferase (CobT)"/>
    <property type="match status" value="1"/>
</dbReference>
<dbReference type="GO" id="GO:0008939">
    <property type="term" value="F:nicotinate-nucleotide-dimethylbenzimidazole phosphoribosyltransferase activity"/>
    <property type="evidence" value="ECO:0007669"/>
    <property type="project" value="InterPro"/>
</dbReference>
<evidence type="ECO:0000313" key="2">
    <source>
        <dbReference type="Proteomes" id="UP000268084"/>
    </source>
</evidence>
<reference evidence="1 2" key="1">
    <citation type="submission" date="2018-11" db="EMBL/GenBank/DDBJ databases">
        <authorList>
            <person name="Da X."/>
        </authorList>
    </citation>
    <scope>NUCLEOTIDE SEQUENCE [LARGE SCALE GENOMIC DNA]</scope>
    <source>
        <strain evidence="1 2">S14-144</strain>
    </source>
</reference>
<dbReference type="PANTHER" id="PTHR43463:SF1">
    <property type="entry name" value="NICOTINATE-NUCLEOTIDE--DIMETHYLBENZIMIDAZOLE PHOSPHORIBOSYLTRANSFERASE"/>
    <property type="match status" value="1"/>
</dbReference>
<keyword evidence="1" id="KW-0328">Glycosyltransferase</keyword>